<dbReference type="InterPro" id="IPR023779">
    <property type="entry name" value="Chromodomain_CS"/>
</dbReference>
<feature type="domain" description="Chromo" evidence="4">
    <location>
        <begin position="131"/>
        <end position="189"/>
    </location>
</feature>
<protein>
    <recommendedName>
        <fullName evidence="4">Chromo domain-containing protein</fullName>
    </recommendedName>
</protein>
<dbReference type="InterPro" id="IPR017984">
    <property type="entry name" value="Chromo_dom_subgr"/>
</dbReference>
<accession>A0A821QAB7</accession>
<organism evidence="5 6">
    <name type="scientific">Pieris macdunnoughi</name>
    <dbReference type="NCBI Taxonomy" id="345717"/>
    <lineage>
        <taxon>Eukaryota</taxon>
        <taxon>Metazoa</taxon>
        <taxon>Ecdysozoa</taxon>
        <taxon>Arthropoda</taxon>
        <taxon>Hexapoda</taxon>
        <taxon>Insecta</taxon>
        <taxon>Pterygota</taxon>
        <taxon>Neoptera</taxon>
        <taxon>Endopterygota</taxon>
        <taxon>Lepidoptera</taxon>
        <taxon>Glossata</taxon>
        <taxon>Ditrysia</taxon>
        <taxon>Papilionoidea</taxon>
        <taxon>Pieridae</taxon>
        <taxon>Pierinae</taxon>
        <taxon>Pieris</taxon>
    </lineage>
</organism>
<dbReference type="InterPro" id="IPR000953">
    <property type="entry name" value="Chromo/chromo_shadow_dom"/>
</dbReference>
<comment type="caution">
    <text evidence="5">The sequence shown here is derived from an EMBL/GenBank/DDBJ whole genome shotgun (WGS) entry which is preliminary data.</text>
</comment>
<evidence type="ECO:0000256" key="3">
    <source>
        <dbReference type="SAM" id="MobiDB-lite"/>
    </source>
</evidence>
<evidence type="ECO:0000259" key="4">
    <source>
        <dbReference type="PROSITE" id="PS50013"/>
    </source>
</evidence>
<dbReference type="SMART" id="SM00298">
    <property type="entry name" value="CHROMO"/>
    <property type="match status" value="2"/>
</dbReference>
<dbReference type="Pfam" id="PF00385">
    <property type="entry name" value="Chromo"/>
    <property type="match status" value="2"/>
</dbReference>
<dbReference type="CDD" id="cd00024">
    <property type="entry name" value="CD_CSD"/>
    <property type="match status" value="1"/>
</dbReference>
<dbReference type="OrthoDB" id="5376140at2759"/>
<name>A0A821QAB7_9NEOP</name>
<keyword evidence="6" id="KW-1185">Reference proteome</keyword>
<dbReference type="GO" id="GO:0005694">
    <property type="term" value="C:chromosome"/>
    <property type="evidence" value="ECO:0007669"/>
    <property type="project" value="UniProtKB-ARBA"/>
</dbReference>
<feature type="compositionally biased region" description="Polar residues" evidence="3">
    <location>
        <begin position="14"/>
        <end position="25"/>
    </location>
</feature>
<evidence type="ECO:0000256" key="1">
    <source>
        <dbReference type="ARBA" id="ARBA00004123"/>
    </source>
</evidence>
<feature type="domain" description="Chromo" evidence="4">
    <location>
        <begin position="219"/>
        <end position="278"/>
    </location>
</feature>
<dbReference type="AlphaFoldDB" id="A0A821QAB7"/>
<feature type="region of interest" description="Disordered" evidence="3">
    <location>
        <begin position="1"/>
        <end position="134"/>
    </location>
</feature>
<feature type="compositionally biased region" description="Basic residues" evidence="3">
    <location>
        <begin position="186"/>
        <end position="205"/>
    </location>
</feature>
<evidence type="ECO:0000256" key="2">
    <source>
        <dbReference type="ARBA" id="ARBA00023242"/>
    </source>
</evidence>
<sequence length="318" mass="36388">MRKISKSRTDDDVVSSTNGSGSLANDDQPEADQSGEQNESEASKQSDGINVGDSEHNTSRSRSKSRKSKGGKGKKDDNYEEIETKNNVNSDEDSEVSKETKKRATKSKAKGKAKKGKTVRESKQEDDEEEYEVESIIDSKRIKGKLHYLIRWKGFSADSDSWEPHDTLSCPDIVSKYNEEKENPIKKGKRKSKKKESKVPAKRTKTSWDSEQADENAEYEVDRILEVHCKKNGVREFLIHWKGWSNKFDSWEPEENLNCPDLIKKFMDKVDAAHLIEAPSLRVSRESTNRFTLQAHSTGRRLSKRKGQRQRVRYDDAE</sequence>
<feature type="compositionally biased region" description="Acidic residues" evidence="3">
    <location>
        <begin position="124"/>
        <end position="134"/>
    </location>
</feature>
<dbReference type="EMBL" id="CAJOBZ010000008">
    <property type="protein sequence ID" value="CAF4822223.1"/>
    <property type="molecule type" value="Genomic_DNA"/>
</dbReference>
<reference evidence="5" key="1">
    <citation type="submission" date="2021-02" db="EMBL/GenBank/DDBJ databases">
        <authorList>
            <person name="Steward A R."/>
        </authorList>
    </citation>
    <scope>NUCLEOTIDE SEQUENCE</scope>
</reference>
<dbReference type="PANTHER" id="PTHR22812">
    <property type="entry name" value="CHROMOBOX PROTEIN"/>
    <property type="match status" value="1"/>
</dbReference>
<dbReference type="PROSITE" id="PS00598">
    <property type="entry name" value="CHROMO_1"/>
    <property type="match status" value="1"/>
</dbReference>
<dbReference type="GO" id="GO:0005634">
    <property type="term" value="C:nucleus"/>
    <property type="evidence" value="ECO:0007669"/>
    <property type="project" value="UniProtKB-SubCell"/>
</dbReference>
<keyword evidence="2" id="KW-0539">Nucleus</keyword>
<dbReference type="Gene3D" id="2.40.50.40">
    <property type="match status" value="2"/>
</dbReference>
<dbReference type="SUPFAM" id="SSF54160">
    <property type="entry name" value="Chromo domain-like"/>
    <property type="match status" value="2"/>
</dbReference>
<gene>
    <name evidence="5" type="ORF">PMACD_LOCUS4678</name>
</gene>
<dbReference type="PROSITE" id="PS50013">
    <property type="entry name" value="CHROMO_2"/>
    <property type="match status" value="2"/>
</dbReference>
<feature type="region of interest" description="Disordered" evidence="3">
    <location>
        <begin position="295"/>
        <end position="318"/>
    </location>
</feature>
<dbReference type="InterPro" id="IPR023780">
    <property type="entry name" value="Chromo_domain"/>
</dbReference>
<dbReference type="InterPro" id="IPR016197">
    <property type="entry name" value="Chromo-like_dom_sf"/>
</dbReference>
<evidence type="ECO:0000313" key="5">
    <source>
        <dbReference type="EMBL" id="CAF4822223.1"/>
    </source>
</evidence>
<feature type="compositionally biased region" description="Basic residues" evidence="3">
    <location>
        <begin position="100"/>
        <end position="117"/>
    </location>
</feature>
<feature type="compositionally biased region" description="Basic residues" evidence="3">
    <location>
        <begin position="59"/>
        <end position="72"/>
    </location>
</feature>
<dbReference type="Proteomes" id="UP000663880">
    <property type="component" value="Unassembled WGS sequence"/>
</dbReference>
<proteinExistence type="predicted"/>
<feature type="compositionally biased region" description="Basic residues" evidence="3">
    <location>
        <begin position="298"/>
        <end position="311"/>
    </location>
</feature>
<dbReference type="InterPro" id="IPR051219">
    <property type="entry name" value="Heterochromatin_chromo-domain"/>
</dbReference>
<feature type="region of interest" description="Disordered" evidence="3">
    <location>
        <begin position="157"/>
        <end position="210"/>
    </location>
</feature>
<comment type="subcellular location">
    <subcellularLocation>
        <location evidence="1">Nucleus</location>
    </subcellularLocation>
</comment>
<dbReference type="PRINTS" id="PR00504">
    <property type="entry name" value="CHROMODOMAIN"/>
</dbReference>
<evidence type="ECO:0000313" key="6">
    <source>
        <dbReference type="Proteomes" id="UP000663880"/>
    </source>
</evidence>